<feature type="region of interest" description="Disordered" evidence="7">
    <location>
        <begin position="2441"/>
        <end position="2496"/>
    </location>
</feature>
<feature type="domain" description="C2H2-type" evidence="8">
    <location>
        <begin position="3653"/>
        <end position="3675"/>
    </location>
</feature>
<keyword evidence="11" id="KW-1185">Reference proteome</keyword>
<feature type="compositionally biased region" description="Polar residues" evidence="7">
    <location>
        <begin position="808"/>
        <end position="825"/>
    </location>
</feature>
<feature type="region of interest" description="Disordered" evidence="7">
    <location>
        <begin position="1442"/>
        <end position="1469"/>
    </location>
</feature>
<reference evidence="11" key="1">
    <citation type="submission" date="2013-03" db="EMBL/GenBank/DDBJ databases">
        <title>The Genome Sequence of Anopheles dirus WRAIR2.</title>
        <authorList>
            <consortium name="The Broad Institute Genomics Platform"/>
            <person name="Neafsey D.E."/>
            <person name="Walton C."/>
            <person name="Walker B."/>
            <person name="Young S.K."/>
            <person name="Zeng Q."/>
            <person name="Gargeya S."/>
            <person name="Fitzgerald M."/>
            <person name="Haas B."/>
            <person name="Abouelleil A."/>
            <person name="Allen A.W."/>
            <person name="Alvarado L."/>
            <person name="Arachchi H.M."/>
            <person name="Berlin A.M."/>
            <person name="Chapman S.B."/>
            <person name="Gainer-Dewar J."/>
            <person name="Goldberg J."/>
            <person name="Griggs A."/>
            <person name="Gujja S."/>
            <person name="Hansen M."/>
            <person name="Howarth C."/>
            <person name="Imamovic A."/>
            <person name="Ireland A."/>
            <person name="Larimer J."/>
            <person name="McCowan C."/>
            <person name="Murphy C."/>
            <person name="Pearson M."/>
            <person name="Poon T.W."/>
            <person name="Priest M."/>
            <person name="Roberts A."/>
            <person name="Saif S."/>
            <person name="Shea T."/>
            <person name="Sisk P."/>
            <person name="Sykes S."/>
            <person name="Wortman J."/>
            <person name="Nusbaum C."/>
            <person name="Birren B."/>
        </authorList>
    </citation>
    <scope>NUCLEOTIDE SEQUENCE [LARGE SCALE GENOMIC DNA]</scope>
    <source>
        <strain evidence="11">WRAIR2</strain>
    </source>
</reference>
<feature type="domain" description="C2H2-type" evidence="8">
    <location>
        <begin position="1178"/>
        <end position="1205"/>
    </location>
</feature>
<feature type="domain" description="ZAD" evidence="9">
    <location>
        <begin position="1559"/>
        <end position="1648"/>
    </location>
</feature>
<feature type="domain" description="C2H2-type" evidence="8">
    <location>
        <begin position="3289"/>
        <end position="3317"/>
    </location>
</feature>
<feature type="compositionally biased region" description="Basic and acidic residues" evidence="7">
    <location>
        <begin position="2883"/>
        <end position="2896"/>
    </location>
</feature>
<dbReference type="GO" id="GO:0008270">
    <property type="term" value="F:zinc ion binding"/>
    <property type="evidence" value="ECO:0007669"/>
    <property type="project" value="UniProtKB-UniRule"/>
</dbReference>
<evidence type="ECO:0000256" key="1">
    <source>
        <dbReference type="ARBA" id="ARBA00022723"/>
    </source>
</evidence>
<feature type="binding site" evidence="6">
    <location>
        <position position="56"/>
    </location>
    <ligand>
        <name>Zn(2+)</name>
        <dbReference type="ChEBI" id="CHEBI:29105"/>
    </ligand>
</feature>
<feature type="domain" description="C2H2-type" evidence="8">
    <location>
        <begin position="2256"/>
        <end position="2280"/>
    </location>
</feature>
<feature type="compositionally biased region" description="Low complexity" evidence="7">
    <location>
        <begin position="789"/>
        <end position="804"/>
    </location>
</feature>
<organism evidence="10 11">
    <name type="scientific">Anopheles dirus</name>
    <dbReference type="NCBI Taxonomy" id="7168"/>
    <lineage>
        <taxon>Eukaryota</taxon>
        <taxon>Metazoa</taxon>
        <taxon>Ecdysozoa</taxon>
        <taxon>Arthropoda</taxon>
        <taxon>Hexapoda</taxon>
        <taxon>Insecta</taxon>
        <taxon>Pterygota</taxon>
        <taxon>Neoptera</taxon>
        <taxon>Endopterygota</taxon>
        <taxon>Diptera</taxon>
        <taxon>Nematocera</taxon>
        <taxon>Culicoidea</taxon>
        <taxon>Culicidae</taxon>
        <taxon>Anophelinae</taxon>
        <taxon>Anopheles</taxon>
    </lineage>
</organism>
<evidence type="ECO:0000256" key="4">
    <source>
        <dbReference type="ARBA" id="ARBA00022833"/>
    </source>
</evidence>
<dbReference type="SUPFAM" id="SSF57716">
    <property type="entry name" value="Glucocorticoid receptor-like (DNA-binding domain)"/>
    <property type="match status" value="2"/>
</dbReference>
<dbReference type="VEuPathDB" id="VectorBase:ADIR009596"/>
<feature type="domain" description="C2H2-type" evidence="8">
    <location>
        <begin position="3317"/>
        <end position="3344"/>
    </location>
</feature>
<feature type="domain" description="C2H2-type" evidence="8">
    <location>
        <begin position="3739"/>
        <end position="3763"/>
    </location>
</feature>
<evidence type="ECO:0000256" key="6">
    <source>
        <dbReference type="PROSITE-ProRule" id="PRU01263"/>
    </source>
</evidence>
<feature type="domain" description="C2H2-type" evidence="8">
    <location>
        <begin position="2228"/>
        <end position="2255"/>
    </location>
</feature>
<feature type="domain" description="C2H2-type" evidence="8">
    <location>
        <begin position="274"/>
        <end position="297"/>
    </location>
</feature>
<feature type="binding site" evidence="6">
    <location>
        <position position="696"/>
    </location>
    <ligand>
        <name>Zn(2+)</name>
        <dbReference type="ChEBI" id="CHEBI:29105"/>
    </ligand>
</feature>
<feature type="domain" description="C2H2-type" evidence="8">
    <location>
        <begin position="3372"/>
        <end position="3400"/>
    </location>
</feature>
<dbReference type="InterPro" id="IPR036236">
    <property type="entry name" value="Znf_C2H2_sf"/>
</dbReference>
<proteinExistence type="predicted"/>
<feature type="region of interest" description="Disordered" evidence="7">
    <location>
        <begin position="3571"/>
        <end position="3595"/>
    </location>
</feature>
<dbReference type="EnsemblMetazoa" id="ADIR009596-RA">
    <property type="protein sequence ID" value="ADIR009596-PA"/>
    <property type="gene ID" value="ADIR009596"/>
</dbReference>
<feature type="compositionally biased region" description="Acidic residues" evidence="7">
    <location>
        <begin position="2846"/>
        <end position="2858"/>
    </location>
</feature>
<feature type="domain" description="C2H2-type" evidence="8">
    <location>
        <begin position="2555"/>
        <end position="2578"/>
    </location>
</feature>
<feature type="domain" description="C2H2-type" evidence="8">
    <location>
        <begin position="3345"/>
        <end position="3372"/>
    </location>
</feature>
<feature type="compositionally biased region" description="Polar residues" evidence="7">
    <location>
        <begin position="2447"/>
        <end position="2472"/>
    </location>
</feature>
<feature type="domain" description="C2H2-type" evidence="8">
    <location>
        <begin position="2613"/>
        <end position="2640"/>
    </location>
</feature>
<dbReference type="Pfam" id="PF00096">
    <property type="entry name" value="zf-C2H2"/>
    <property type="match status" value="10"/>
</dbReference>
<feature type="domain" description="C2H2-type" evidence="8">
    <location>
        <begin position="359"/>
        <end position="383"/>
    </location>
</feature>
<feature type="domain" description="C2H2-type" evidence="8">
    <location>
        <begin position="967"/>
        <end position="990"/>
    </location>
</feature>
<feature type="binding site" evidence="6">
    <location>
        <position position="14"/>
    </location>
    <ligand>
        <name>Zn(2+)</name>
        <dbReference type="ChEBI" id="CHEBI:29105"/>
    </ligand>
</feature>
<feature type="compositionally biased region" description="Basic and acidic residues" evidence="7">
    <location>
        <begin position="3574"/>
        <end position="3588"/>
    </location>
</feature>
<reference evidence="10" key="2">
    <citation type="submission" date="2020-05" db="UniProtKB">
        <authorList>
            <consortium name="EnsemblMetazoa"/>
        </authorList>
    </citation>
    <scope>IDENTIFICATION</scope>
    <source>
        <strain evidence="10">WRAIR2</strain>
    </source>
</reference>
<feature type="compositionally biased region" description="Polar residues" evidence="7">
    <location>
        <begin position="776"/>
        <end position="788"/>
    </location>
</feature>
<feature type="domain" description="C2H2-type" evidence="8">
    <location>
        <begin position="2668"/>
        <end position="2696"/>
    </location>
</feature>
<feature type="region of interest" description="Disordered" evidence="7">
    <location>
        <begin position="1999"/>
        <end position="2029"/>
    </location>
</feature>
<feature type="binding site" evidence="6">
    <location>
        <position position="693"/>
    </location>
    <ligand>
        <name>Zn(2+)</name>
        <dbReference type="ChEBI" id="CHEBI:29105"/>
    </ligand>
</feature>
<feature type="domain" description="C2H2-type" evidence="8">
    <location>
        <begin position="2199"/>
        <end position="2227"/>
    </location>
</feature>
<accession>A0A182NPL1</accession>
<feature type="binding site" evidence="6">
    <location>
        <position position="11"/>
    </location>
    <ligand>
        <name>Zn(2+)</name>
        <dbReference type="ChEBI" id="CHEBI:29105"/>
    </ligand>
</feature>
<evidence type="ECO:0000256" key="3">
    <source>
        <dbReference type="ARBA" id="ARBA00022771"/>
    </source>
</evidence>
<feature type="region of interest" description="Disordered" evidence="7">
    <location>
        <begin position="2839"/>
        <end position="2916"/>
    </location>
</feature>
<feature type="binding site" evidence="6">
    <location>
        <position position="59"/>
    </location>
    <ligand>
        <name>Zn(2+)</name>
        <dbReference type="ChEBI" id="CHEBI:29105"/>
    </ligand>
</feature>
<feature type="domain" description="C2H2-type" evidence="8">
    <location>
        <begin position="1559"/>
        <end position="1586"/>
    </location>
</feature>
<dbReference type="InterPro" id="IPR013087">
    <property type="entry name" value="Znf_C2H2_type"/>
</dbReference>
<feature type="domain" description="C2H2-type" evidence="8">
    <location>
        <begin position="1530"/>
        <end position="1552"/>
    </location>
</feature>
<keyword evidence="2" id="KW-0677">Repeat</keyword>
<keyword evidence="3 5" id="KW-0863">Zinc-finger</keyword>
<evidence type="ECO:0000256" key="2">
    <source>
        <dbReference type="ARBA" id="ARBA00022737"/>
    </source>
</evidence>
<dbReference type="InterPro" id="IPR012934">
    <property type="entry name" value="Znf_AD"/>
</dbReference>
<feature type="domain" description="C2H2-type" evidence="8">
    <location>
        <begin position="1891"/>
        <end position="1913"/>
    </location>
</feature>
<dbReference type="PROSITE" id="PS50157">
    <property type="entry name" value="ZINC_FINGER_C2H2_2"/>
    <property type="match status" value="32"/>
</dbReference>
<feature type="binding site" evidence="6">
    <location>
        <position position="739"/>
    </location>
    <ligand>
        <name>Zn(2+)</name>
        <dbReference type="ChEBI" id="CHEBI:29105"/>
    </ligand>
</feature>
<feature type="binding site" evidence="6">
    <location>
        <position position="1277"/>
    </location>
    <ligand>
        <name>Zn(2+)</name>
        <dbReference type="ChEBI" id="CHEBI:29105"/>
    </ligand>
</feature>
<feature type="domain" description="ZAD" evidence="9">
    <location>
        <begin position="1207"/>
        <end position="1301"/>
    </location>
</feature>
<feature type="domain" description="C2H2-type" evidence="8">
    <location>
        <begin position="2283"/>
        <end position="2311"/>
    </location>
</feature>
<evidence type="ECO:0000313" key="10">
    <source>
        <dbReference type="EnsemblMetazoa" id="ADIR009596-PA"/>
    </source>
</evidence>
<feature type="compositionally biased region" description="Basic and acidic residues" evidence="7">
    <location>
        <begin position="2019"/>
        <end position="2029"/>
    </location>
</feature>
<evidence type="ECO:0000256" key="7">
    <source>
        <dbReference type="SAM" id="MobiDB-lite"/>
    </source>
</evidence>
<feature type="binding site" evidence="6">
    <location>
        <position position="1209"/>
    </location>
    <ligand>
        <name>Zn(2+)</name>
        <dbReference type="ChEBI" id="CHEBI:29105"/>
    </ligand>
</feature>
<feature type="binding site" evidence="6">
    <location>
        <position position="1561"/>
    </location>
    <ligand>
        <name>Zn(2+)</name>
        <dbReference type="ChEBI" id="CHEBI:29105"/>
    </ligand>
</feature>
<feature type="binding site" evidence="6">
    <location>
        <position position="742"/>
    </location>
    <ligand>
        <name>Zn(2+)</name>
        <dbReference type="ChEBI" id="CHEBI:29105"/>
    </ligand>
</feature>
<feature type="domain" description="ZAD" evidence="9">
    <location>
        <begin position="691"/>
        <end position="766"/>
    </location>
</feature>
<feature type="region of interest" description="Disordered" evidence="7">
    <location>
        <begin position="891"/>
        <end position="926"/>
    </location>
</feature>
<dbReference type="FunFam" id="3.30.160.60:FF:000100">
    <property type="entry name" value="Zinc finger 45-like"/>
    <property type="match status" value="1"/>
</dbReference>
<dbReference type="Pfam" id="PF12874">
    <property type="entry name" value="zf-met"/>
    <property type="match status" value="5"/>
</dbReference>
<feature type="domain" description="C2H2-type" evidence="8">
    <location>
        <begin position="331"/>
        <end position="358"/>
    </location>
</feature>
<evidence type="ECO:0000256" key="5">
    <source>
        <dbReference type="PROSITE-ProRule" id="PRU00042"/>
    </source>
</evidence>
<feature type="region of interest" description="Disordered" evidence="7">
    <location>
        <begin position="1808"/>
        <end position="1829"/>
    </location>
</feature>
<dbReference type="FunFam" id="3.30.160.60:FF:002753">
    <property type="entry name" value="AGAP011403-PA"/>
    <property type="match status" value="3"/>
</dbReference>
<keyword evidence="1 6" id="KW-0479">Metal-binding</keyword>
<feature type="binding site" evidence="6">
    <location>
        <position position="1274"/>
    </location>
    <ligand>
        <name>Zn(2+)</name>
        <dbReference type="ChEBI" id="CHEBI:29105"/>
    </ligand>
</feature>
<feature type="domain" description="C2H2-type" evidence="8">
    <location>
        <begin position="1207"/>
        <end position="1235"/>
    </location>
</feature>
<feature type="domain" description="C2H2-type" evidence="8">
    <location>
        <begin position="3766"/>
        <end position="3794"/>
    </location>
</feature>
<dbReference type="PROSITE" id="PS00028">
    <property type="entry name" value="ZINC_FINGER_C2H2_1"/>
    <property type="match status" value="34"/>
</dbReference>
<keyword evidence="4 6" id="KW-0862">Zinc</keyword>
<feature type="region of interest" description="Disordered" evidence="7">
    <location>
        <begin position="771"/>
        <end position="825"/>
    </location>
</feature>
<dbReference type="SMART" id="SM00355">
    <property type="entry name" value="ZnF_C2H2"/>
    <property type="match status" value="52"/>
</dbReference>
<dbReference type="Gene3D" id="3.30.160.60">
    <property type="entry name" value="Classic Zinc Finger"/>
    <property type="match status" value="26"/>
</dbReference>
<feature type="compositionally biased region" description="Basic and acidic residues" evidence="7">
    <location>
        <begin position="911"/>
        <end position="926"/>
    </location>
</feature>
<dbReference type="SMART" id="SM00868">
    <property type="entry name" value="zf-AD"/>
    <property type="match status" value="9"/>
</dbReference>
<feature type="binding site" evidence="6">
    <location>
        <position position="1212"/>
    </location>
    <ligand>
        <name>Zn(2+)</name>
        <dbReference type="ChEBI" id="CHEBI:29105"/>
    </ligand>
</feature>
<feature type="domain" description="C2H2-type" evidence="8">
    <location>
        <begin position="2584"/>
        <end position="2612"/>
    </location>
</feature>
<name>A0A182NPL1_9DIPT</name>
<protein>
    <submittedName>
        <fullName evidence="10">Uncharacterized protein</fullName>
    </submittedName>
</protein>
<dbReference type="PANTHER" id="PTHR24379:SF121">
    <property type="entry name" value="C2H2-TYPE DOMAIN-CONTAINING PROTEIN"/>
    <property type="match status" value="1"/>
</dbReference>
<dbReference type="PROSITE" id="PS51915">
    <property type="entry name" value="ZAD"/>
    <property type="match status" value="4"/>
</dbReference>
<evidence type="ECO:0000259" key="8">
    <source>
        <dbReference type="PROSITE" id="PS50157"/>
    </source>
</evidence>
<evidence type="ECO:0000259" key="9">
    <source>
        <dbReference type="PROSITE" id="PS51915"/>
    </source>
</evidence>
<dbReference type="PANTHER" id="PTHR24379">
    <property type="entry name" value="KRAB AND ZINC FINGER DOMAIN-CONTAINING"/>
    <property type="match status" value="1"/>
</dbReference>
<feature type="binding site" evidence="6">
    <location>
        <position position="1564"/>
    </location>
    <ligand>
        <name>Zn(2+)</name>
        <dbReference type="ChEBI" id="CHEBI:29105"/>
    </ligand>
</feature>
<feature type="domain" description="C2H2-type" evidence="8">
    <location>
        <begin position="1862"/>
        <end position="1885"/>
    </location>
</feature>
<feature type="compositionally biased region" description="Basic and acidic residues" evidence="7">
    <location>
        <begin position="1444"/>
        <end position="1453"/>
    </location>
</feature>
<feature type="compositionally biased region" description="Basic residues" evidence="7">
    <location>
        <begin position="2473"/>
        <end position="2489"/>
    </location>
</feature>
<feature type="binding site" evidence="6">
    <location>
        <position position="1621"/>
    </location>
    <ligand>
        <name>Zn(2+)</name>
        <dbReference type="ChEBI" id="CHEBI:29105"/>
    </ligand>
</feature>
<feature type="domain" description="C2H2-type" evidence="8">
    <location>
        <begin position="303"/>
        <end position="331"/>
    </location>
</feature>
<dbReference type="GO" id="GO:0005634">
    <property type="term" value="C:nucleus"/>
    <property type="evidence" value="ECO:0007669"/>
    <property type="project" value="InterPro"/>
</dbReference>
<feature type="domain" description="C2H2-type" evidence="8">
    <location>
        <begin position="386"/>
        <end position="414"/>
    </location>
</feature>
<dbReference type="Pfam" id="PF07776">
    <property type="entry name" value="zf-AD"/>
    <property type="match status" value="1"/>
</dbReference>
<dbReference type="SUPFAM" id="SSF57667">
    <property type="entry name" value="beta-beta-alpha zinc fingers"/>
    <property type="match status" value="25"/>
</dbReference>
<feature type="domain" description="C2H2-type" evidence="8">
    <location>
        <begin position="3711"/>
        <end position="3738"/>
    </location>
</feature>
<feature type="domain" description="C2H2-type" evidence="8">
    <location>
        <begin position="619"/>
        <end position="642"/>
    </location>
</feature>
<feature type="compositionally biased region" description="Polar residues" evidence="7">
    <location>
        <begin position="1808"/>
        <end position="1823"/>
    </location>
</feature>
<feature type="domain" description="C2H2-type" evidence="8">
    <location>
        <begin position="3682"/>
        <end position="3710"/>
    </location>
</feature>
<dbReference type="STRING" id="7168.A0A182NPL1"/>
<sequence>MAKLEQILKNCRFCLCHQANLLPLNNIINSSLTTKDVERFTGIKIRPIETTSFRICMKCTKLLRNSADFFYVCVNNDRFFYQLRAKALGTPQRPPIAVVDHTDGSDADPLAVKCVMLGDSSKLDNFDVEAPAVTCNSDKLTERKEEQNATEDVFAYSANCIEPGECLYTDEEWDDDVFKPTLADYLSDDSLTNAPLPQNSGTASSRAPLPVRSTYVRRRPLCDICGKVVTSLMIHLPTHTKEANYACPHCPTRMTHSANLMRHVQSVHLKKVVITCEICGKGFTHKNNYISHQSAKHNIGVKHECRVCHRSFNHASSLRSHFKRAHGSQKFTCETCGQLFKMPCALKIHQRVHSTDKPYGCRHCSKSFKCSESRKKHELVHAGVVFNCKLCSKSYRYKSLLNKHMRNMHPTEDSDKKLQASTAFRNLCMNNDSLFKELCVVLATSATSAADEPLNVSDHSDSEEEITHADNDVYDTFEQFEYQSSIETSPGTCKSAAKTLSDNAFSTCQQSDDDERAVLQTSRSFIIENNDSEPTYSANYIALGEPFSDDDASNRRKNKKRFRFPKNVRPHRKSLGREVAGIRSTKVRAKKKVLCDICGLLVGYLRQHLFRHGIVMNMFQCSYCPVKMTQKSNLQAHISTVHLKTIGKTCGICGKGFVHHKTFRYHMLRLLVNKPRFFYHAMAIAIEQIRSICRFCLCQEEKSLTPITEAIPPSLTTEDLERCTGIKLSPAGCISYAICFECTEKFKVSIAFRILCISNDALFKELASTADKPSPETVSSKSTKTEVQATKAVSPPSVSPPTSKRNGLRSSKTVPTALQAQKVSNENEGADILGYNEFVEKGISESDMFEISQKFIANDVLTALTANTASVDGSNGEEFMHSANHIELGEPFSDDDAYLPTPTKRRRNPAGKREERQLSRKKMAAERSTTYKDGKRIYKKALCDICGKFVNYLRDHAMLHGDHVLMYECSHCPVKMNNKKNLQSHIKTVHLKTVGKTCGICGKGFVHPKTYRYHMIASNEEENGIGLGYIKHEDSHSASDVFEVNQELNPTHGPTEDSTDDENFMYSANHIEPGEIVSDGEPYDNFVEYLTITPMTSFRRTRVQNSTKPRKKYKQGKRIRKKTLCDICGKSVFYLPNHLVQHGKAVSVHQCPYCPAKMYQKNNLQSHINTVHLKTIGKTCGICGKGFVHHKTYRYHMLSHHGEGNTFECKLCAKKFSHAGSLRDHINRLHNITKEEEILMPIAKILNAYLTVEDVVRFTGIQINTSDQASYVVCPACKDKLRKSTAFLQSCISNDSLFQELREVLQASTEPLYDEPVEYLDNWDDADDTFDIGGCDDFLPTDSCFSDAAASGTMEISYEENYLVPNRELASSPCPSQLDLTNDDAFDYSANFIEPGDHNPDDDDLRLLPITKPPFTYPFQKRPYTKRKTVGEVKAEMLQAQLRGADEEKRPLSESDDVSQSSPQEETKNKRKRKLHLCAMCGIFVLHVPSHILIHLEEQTFACPHCPVRMKQSGNMQAHISTVHLKAIGKTCKICGKGFVHHKTYRYHMRTHQEVGETFECKVCSKQFTRSTGLDDHLKNQEEEMLMPLATILSAYITVEDVMRFTGIQINTPDKAAYVVCCGCKDKLKKSAVFLQSCISNDSLFQELREVLQASTEPLYDEPVEYLDESYLEDAAEPTSAFDDYEDFTPADDTFTEPTVDVKQETYEEYVVQEADTPASSRIVEQELPNAHAFDYSANYIKPGELSSDDNDDDGDIDTSYDPARPRFVYSSMYRTFTTRKSVAQMKAEKLQAQLHAEMVQAEILAQASTSAHNESGNTSQTSEPEERPCRIKRKQHLCEMCGIYVRHVASHILIHLEDNTFACPHCPVRMKQNGNLRQHIKTVHKKTIGKTCNICGKGFVHHKTYRYHMLSHNEVGKTFECKDKELLVPASETLCPSLTLEDVERCTGVQIIENGKVACLMCLTCENKLKKFTVFRSICLGNDGYYRDISARAASVPDEIDRNASDSDGDPLESCSGKQERDAQDDTRALQIQDERCQDSGRVCNAIDETVGKKEQDGNYYVSANVTDETISDHDDHRPELVKFSPKITECKQPCHTKSSTERSAKRRCKVVYSAPKTPSEGGNLPKCPKQLCATCGKFVANMSFHVQTHAENVKLDCPHCPVKIRHKKSLQRHIEAVHQKKIVTFCERTYHGTGPEFQCAVCSKKFNHPSSLASHMTVVHSNVRRFECTTCGKCFKTKVRLKVHYKVHSTDQPFACRQCPKRFKSRFARQTHEVTHSGVLFKCTLCDKSYRYKSLLSMHFRKMHPEEGEEAVETGADLVECDVEILSPLAETIDSALSSEDIERFTGIQIHTDKLHAYAICATCTSKLRKSAVFRYSCIQNDAILRDLCTELVPHHGSESDSSDLNSRYLKTTLFEIEVINEDEGSSCVQDDFEDQVDDCPASDGNVSDANDATSNMITKPSTKTPSNKSRAGRNVKIQRTKARTKKERQPGIPGRGQQLCVMCGKMVKNLSRHILSHTQDTKHQCPHCPVEMVDQSNLVRHIEAVHLKKVVKSCELCGKGFTHNNTYKSHMRSQHEIGETYKCSFCMREFNHPGGLRDHVKRVHSNEYNFTCSTCGKLFKLKQELRVHERVHSTDQPYACSQCPKRFKSRFAQKTHEVTHSGVVFACSLCNKAYRYKSLLSRHLKKMHPDEAEQLEQKSAILRDESLLQPLMEIIHSPLSINNVNYFTGIQINTEEIIESSICVDCTDRITTSAAFLEMCLNNDGLFQELRKLLIVSATDCSTEDATEPMQESDSTQDTIDLEEKKFVVESIEPCYNEPVLDENDEQDVKLFSANYIEPGEALTDDDDDDDDDDYHDEHSNTKSNIEQSKPRHSTKTKQPHPEAQHEAKRKGVIEPSFPLTAGATDSSGQRPKYTKRKKVLCATCGKSVINMTRHMQNHTQEIMHSCPYCPIKMTQKTNIVQHIQTVHLRTIGKTCDICERGFVHHKTYRNHLASILGIAKGRLERMIIVQIEEDLLVPITKAINDSLTIADIERFSCIEVKTNERFTYAICCECATKLKKSSDFRHACIANDTVFHQLLEETIEQSQNASLSLEENGHCLNTEYDKEFAYVDNASIHASPKSSENVNEDDFCYSANYIEPGESMLSDSEGCTPIPPSEAAPSQIVAKALKLLKRIRATKQAEREACNPGVPTKRIIYMRQKQLCELCGKLIRSVASHSATHAQEPAHACPHCPMRMTLAVNLKRHVQSVHMKKAIKKCLLCDKGFTNSQSYRSHMLSQHDIGEKCKCTVCLREFNSRSHLSDHLRRFHGSQRHECLTCGQQFRLRRSLRIHQRVHSTDQPYECNQCPKRFKSKHARNMHQLTHTGVRFTCELCGKSYRYKSLLNMHLRKTHMDETAAEFCLCRDANLLCSISETIDSLLSVEDVEWFSGIQITADELALYTICVDCTDSLRKAAEFRNTSLSNDARFRQLSVEFHDTAFEAESEDDEEDLHFTKIEQVSIEFVYDSQASMKQDVLEDELIVDSCWQDEPDDSSGQADDAMEHQFSCTKHTTPTEQGTDGIDSISEATAESGERQKHTPEVRNEPESNSSKPAKQLCTICGKLVAHLSWHIALHAKKDSYFTCPHCPTKMNDPANLGRHVHAVHLKTIVKTCELCGKGFTHNNSYVSHMRSHHDIGESHKCRECPKQFKYSSGLRDHIRRSHSNDNHFACETCDKIFKTRQTLRAHENVHTTNKPFDCNQCPKRFRSRNARNSHQLTHSGVTFDCALCDKSYRYKVQLQAHVKKMHFYKDAS</sequence>
<feature type="domain" description="C2H2-type" evidence="8">
    <location>
        <begin position="2641"/>
        <end position="2665"/>
    </location>
</feature>
<feature type="binding site" evidence="6">
    <location>
        <position position="1624"/>
    </location>
    <ligand>
        <name>Zn(2+)</name>
        <dbReference type="ChEBI" id="CHEBI:29105"/>
    </ligand>
</feature>
<dbReference type="Proteomes" id="UP000075884">
    <property type="component" value="Unassembled WGS sequence"/>
</dbReference>
<feature type="domain" description="ZAD" evidence="9">
    <location>
        <begin position="9"/>
        <end position="83"/>
    </location>
</feature>
<feature type="domain" description="C2H2-type" evidence="8">
    <location>
        <begin position="245"/>
        <end position="268"/>
    </location>
</feature>
<evidence type="ECO:0000313" key="11">
    <source>
        <dbReference type="Proteomes" id="UP000075884"/>
    </source>
</evidence>